<name>A0A292YJS3_9BACL</name>
<gene>
    <name evidence="1" type="ORF">EFBL_1024</name>
</gene>
<reference evidence="2" key="1">
    <citation type="submission" date="2017-07" db="EMBL/GenBank/DDBJ databases">
        <title>Draft genome sequence of Effusibacillus lacus strain skLN1.</title>
        <authorList>
            <person name="Watanabe M."/>
            <person name="Kojima H."/>
            <person name="Fukui M."/>
        </authorList>
    </citation>
    <scope>NUCLEOTIDE SEQUENCE [LARGE SCALE GENOMIC DNA]</scope>
    <source>
        <strain evidence="2">skLN1</strain>
    </source>
</reference>
<dbReference type="EMBL" id="BDUF01000020">
    <property type="protein sequence ID" value="GAX89406.1"/>
    <property type="molecule type" value="Genomic_DNA"/>
</dbReference>
<dbReference type="AlphaFoldDB" id="A0A292YJS3"/>
<comment type="caution">
    <text evidence="1">The sequence shown here is derived from an EMBL/GenBank/DDBJ whole genome shotgun (WGS) entry which is preliminary data.</text>
</comment>
<accession>A0A292YJS3</accession>
<organism evidence="1 2">
    <name type="scientific">Effusibacillus lacus</name>
    <dbReference type="NCBI Taxonomy" id="1348429"/>
    <lineage>
        <taxon>Bacteria</taxon>
        <taxon>Bacillati</taxon>
        <taxon>Bacillota</taxon>
        <taxon>Bacilli</taxon>
        <taxon>Bacillales</taxon>
        <taxon>Alicyclobacillaceae</taxon>
        <taxon>Effusibacillus</taxon>
    </lineage>
</organism>
<evidence type="ECO:0000313" key="1">
    <source>
        <dbReference type="EMBL" id="GAX89406.1"/>
    </source>
</evidence>
<sequence>MNGSLASRCQEVAEALKQKKLEKVWYARELLAAPQEEKLICAVKYLAVELQMHQEVRSVWPYVLSMPDSSEAAFLCETYSCNLEDLGELLNTRIQQLSFSLEVLNDKMSGAASPFWQTVRDEFLIRLCEEAKNFVENQGTP</sequence>
<protein>
    <submittedName>
        <fullName evidence="1">Uncharacterized protein</fullName>
    </submittedName>
</protein>
<evidence type="ECO:0000313" key="2">
    <source>
        <dbReference type="Proteomes" id="UP000217785"/>
    </source>
</evidence>
<proteinExistence type="predicted"/>
<keyword evidence="2" id="KW-1185">Reference proteome</keyword>
<dbReference type="Proteomes" id="UP000217785">
    <property type="component" value="Unassembled WGS sequence"/>
</dbReference>